<evidence type="ECO:0000313" key="4">
    <source>
        <dbReference type="Proteomes" id="UP001153555"/>
    </source>
</evidence>
<dbReference type="EMBL" id="CACSLK010016728">
    <property type="protein sequence ID" value="CAA0817826.1"/>
    <property type="molecule type" value="Genomic_DNA"/>
</dbReference>
<feature type="region of interest" description="Disordered" evidence="2">
    <location>
        <begin position="76"/>
        <end position="109"/>
    </location>
</feature>
<feature type="compositionally biased region" description="Polar residues" evidence="2">
    <location>
        <begin position="87"/>
        <end position="108"/>
    </location>
</feature>
<evidence type="ECO:0000313" key="3">
    <source>
        <dbReference type="EMBL" id="CAA0817826.1"/>
    </source>
</evidence>
<reference evidence="3" key="1">
    <citation type="submission" date="2019-12" db="EMBL/GenBank/DDBJ databases">
        <authorList>
            <person name="Scholes J."/>
        </authorList>
    </citation>
    <scope>NUCLEOTIDE SEQUENCE</scope>
</reference>
<dbReference type="Gene3D" id="3.40.50.1110">
    <property type="entry name" value="SGNH hydrolase"/>
    <property type="match status" value="1"/>
</dbReference>
<accession>A0A9N7MYK9</accession>
<name>A0A9N7MYK9_STRHE</name>
<comment type="similarity">
    <text evidence="1">Belongs to the 'GDSL' lipolytic enzyme family.</text>
</comment>
<comment type="caution">
    <text evidence="3">The sequence shown here is derived from an EMBL/GenBank/DDBJ whole genome shotgun (WGS) entry which is preliminary data.</text>
</comment>
<protein>
    <submittedName>
        <fullName evidence="3">GDSL esterase/lipase</fullName>
    </submittedName>
</protein>
<keyword evidence="4" id="KW-1185">Reference proteome</keyword>
<dbReference type="Proteomes" id="UP001153555">
    <property type="component" value="Unassembled WGS sequence"/>
</dbReference>
<dbReference type="PANTHER" id="PTHR22835">
    <property type="entry name" value="ZINC FINGER FYVE DOMAIN CONTAINING PROTEIN"/>
    <property type="match status" value="1"/>
</dbReference>
<dbReference type="AlphaFoldDB" id="A0A9N7MYK9"/>
<evidence type="ECO:0000256" key="1">
    <source>
        <dbReference type="ARBA" id="ARBA00008668"/>
    </source>
</evidence>
<gene>
    <name evidence="3" type="ORF">SHERM_17213</name>
</gene>
<proteinExistence type="inferred from homology"/>
<organism evidence="3 4">
    <name type="scientific">Striga hermonthica</name>
    <name type="common">Purple witchweed</name>
    <name type="synonym">Buchnera hermonthica</name>
    <dbReference type="NCBI Taxonomy" id="68872"/>
    <lineage>
        <taxon>Eukaryota</taxon>
        <taxon>Viridiplantae</taxon>
        <taxon>Streptophyta</taxon>
        <taxon>Embryophyta</taxon>
        <taxon>Tracheophyta</taxon>
        <taxon>Spermatophyta</taxon>
        <taxon>Magnoliopsida</taxon>
        <taxon>eudicotyledons</taxon>
        <taxon>Gunneridae</taxon>
        <taxon>Pentapetalae</taxon>
        <taxon>asterids</taxon>
        <taxon>lamiids</taxon>
        <taxon>Lamiales</taxon>
        <taxon>Orobanchaceae</taxon>
        <taxon>Buchnereae</taxon>
        <taxon>Striga</taxon>
    </lineage>
</organism>
<dbReference type="OrthoDB" id="1600564at2759"/>
<dbReference type="InterPro" id="IPR036514">
    <property type="entry name" value="SGNH_hydro_sf"/>
</dbReference>
<evidence type="ECO:0000256" key="2">
    <source>
        <dbReference type="SAM" id="MobiDB-lite"/>
    </source>
</evidence>
<sequence length="153" mass="16457">MFTAQNLGVPLLQPYVGAGGRNFSGGVNFAVAGASALDYGFFEEIGIHMVTNASLRIQMEWFKQFLATLPGRPETGRTGGLTCPKGQASTPTSTDMKGRASTLTQTGQWGRKPTLTPTDLWVDCPERLTYGSRGRALTRRSTRSTRTAGLILA</sequence>
<dbReference type="PANTHER" id="PTHR22835:SF683">
    <property type="entry name" value="OS05G0506800 PROTEIN"/>
    <property type="match status" value="1"/>
</dbReference>